<dbReference type="InParanoid" id="A9UWE2"/>
<name>A9UWE2_MONBE</name>
<dbReference type="InterPro" id="IPR051234">
    <property type="entry name" value="TAO_STE20_kinase"/>
</dbReference>
<feature type="non-terminal residue" evidence="11">
    <location>
        <position position="283"/>
    </location>
</feature>
<evidence type="ECO:0000256" key="9">
    <source>
        <dbReference type="PROSITE-ProRule" id="PRU10141"/>
    </source>
</evidence>
<evidence type="ECO:0000313" key="11">
    <source>
        <dbReference type="EMBL" id="EDQ90751.1"/>
    </source>
</evidence>
<evidence type="ECO:0000256" key="7">
    <source>
        <dbReference type="ARBA" id="ARBA00047899"/>
    </source>
</evidence>
<evidence type="ECO:0000256" key="4">
    <source>
        <dbReference type="ARBA" id="ARBA00022741"/>
    </source>
</evidence>
<comment type="catalytic activity">
    <reaction evidence="8">
        <text>L-seryl-[protein] + ATP = O-phospho-L-seryl-[protein] + ADP + H(+)</text>
        <dbReference type="Rhea" id="RHEA:17989"/>
        <dbReference type="Rhea" id="RHEA-COMP:9863"/>
        <dbReference type="Rhea" id="RHEA-COMP:11604"/>
        <dbReference type="ChEBI" id="CHEBI:15378"/>
        <dbReference type="ChEBI" id="CHEBI:29999"/>
        <dbReference type="ChEBI" id="CHEBI:30616"/>
        <dbReference type="ChEBI" id="CHEBI:83421"/>
        <dbReference type="ChEBI" id="CHEBI:456216"/>
        <dbReference type="EC" id="2.7.11.1"/>
    </reaction>
</comment>
<dbReference type="GO" id="GO:0004674">
    <property type="term" value="F:protein serine/threonine kinase activity"/>
    <property type="evidence" value="ECO:0000318"/>
    <property type="project" value="GO_Central"/>
</dbReference>
<dbReference type="PANTHER" id="PTHR47167:SF4">
    <property type="entry name" value="SERINE_THREONINE-PROTEIN KINASE TAO"/>
    <property type="match status" value="1"/>
</dbReference>
<dbReference type="RefSeq" id="XP_001744802.1">
    <property type="nucleotide sequence ID" value="XM_001744750.1"/>
</dbReference>
<evidence type="ECO:0000256" key="8">
    <source>
        <dbReference type="ARBA" id="ARBA00048679"/>
    </source>
</evidence>
<comment type="catalytic activity">
    <reaction evidence="7">
        <text>L-threonyl-[protein] + ATP = O-phospho-L-threonyl-[protein] + ADP + H(+)</text>
        <dbReference type="Rhea" id="RHEA:46608"/>
        <dbReference type="Rhea" id="RHEA-COMP:11060"/>
        <dbReference type="Rhea" id="RHEA-COMP:11605"/>
        <dbReference type="ChEBI" id="CHEBI:15378"/>
        <dbReference type="ChEBI" id="CHEBI:30013"/>
        <dbReference type="ChEBI" id="CHEBI:30616"/>
        <dbReference type="ChEBI" id="CHEBI:61977"/>
        <dbReference type="ChEBI" id="CHEBI:456216"/>
        <dbReference type="EC" id="2.7.11.1"/>
    </reaction>
</comment>
<dbReference type="STRING" id="81824.A9UWE2"/>
<feature type="binding site" evidence="9">
    <location>
        <position position="64"/>
    </location>
    <ligand>
        <name>ATP</name>
        <dbReference type="ChEBI" id="CHEBI:30616"/>
    </ligand>
</feature>
<gene>
    <name evidence="11" type="ORF">MONBRDRAFT_18575</name>
</gene>
<evidence type="ECO:0000256" key="3">
    <source>
        <dbReference type="ARBA" id="ARBA00022679"/>
    </source>
</evidence>
<dbReference type="InterPro" id="IPR000719">
    <property type="entry name" value="Prot_kinase_dom"/>
</dbReference>
<evidence type="ECO:0000256" key="2">
    <source>
        <dbReference type="ARBA" id="ARBA00022527"/>
    </source>
</evidence>
<protein>
    <recommendedName>
        <fullName evidence="1">non-specific serine/threonine protein kinase</fullName>
        <ecNumber evidence="1">2.7.11.1</ecNumber>
    </recommendedName>
</protein>
<dbReference type="GO" id="GO:0000165">
    <property type="term" value="P:MAPK cascade"/>
    <property type="evidence" value="ECO:0000318"/>
    <property type="project" value="GO_Central"/>
</dbReference>
<keyword evidence="3" id="KW-0808">Transferase</keyword>
<evidence type="ECO:0000256" key="6">
    <source>
        <dbReference type="ARBA" id="ARBA00022840"/>
    </source>
</evidence>
<dbReference type="GeneID" id="5889947"/>
<keyword evidence="12" id="KW-1185">Reference proteome</keyword>
<dbReference type="SMART" id="SM00220">
    <property type="entry name" value="S_TKc"/>
    <property type="match status" value="1"/>
</dbReference>
<dbReference type="eggNOG" id="KOG0577">
    <property type="taxonomic scope" value="Eukaryota"/>
</dbReference>
<evidence type="ECO:0000259" key="10">
    <source>
        <dbReference type="PROSITE" id="PS50011"/>
    </source>
</evidence>
<dbReference type="Gene3D" id="1.10.510.10">
    <property type="entry name" value="Transferase(Phosphotransferase) domain 1"/>
    <property type="match status" value="1"/>
</dbReference>
<sequence length="283" mass="31654">MAEAAARASGTLKQYQLDAVIDGQISPEKPEVLFKDLEAVGHGAYADVFKALDLRNNEVVAIKKFKKKSREEFDDILKEIKFLKGIKSPHLTNLKGAFFSTNNKVWIVMDFCQGSVFDAIQALKSPLYEAEIRDISFNVLKGLEYLHNSEKIHRDIKAKNILVSDNGVVKLADFGGADLSKKDGRCNSFVGSPYWIAPEVIMAMDTGTYSYPVDIWSFGIFVIEMAEMNPPLFEMQSMSALYHIPQRDPPTLKADTWSTEFRAFLARCVAKDPVDRGTATSLL</sequence>
<evidence type="ECO:0000256" key="5">
    <source>
        <dbReference type="ARBA" id="ARBA00022777"/>
    </source>
</evidence>
<dbReference type="PROSITE" id="PS50011">
    <property type="entry name" value="PROTEIN_KINASE_DOM"/>
    <property type="match status" value="1"/>
</dbReference>
<keyword evidence="6 9" id="KW-0067">ATP-binding</keyword>
<dbReference type="GO" id="GO:0048812">
    <property type="term" value="P:neuron projection morphogenesis"/>
    <property type="evidence" value="ECO:0000318"/>
    <property type="project" value="GO_Central"/>
</dbReference>
<dbReference type="PIRSF" id="PIRSF000654">
    <property type="entry name" value="Integrin-linked_kinase"/>
    <property type="match status" value="1"/>
</dbReference>
<evidence type="ECO:0000313" key="12">
    <source>
        <dbReference type="Proteomes" id="UP000001357"/>
    </source>
</evidence>
<dbReference type="GO" id="GO:0005737">
    <property type="term" value="C:cytoplasm"/>
    <property type="evidence" value="ECO:0000318"/>
    <property type="project" value="GO_Central"/>
</dbReference>
<keyword evidence="4 9" id="KW-0547">Nucleotide-binding</keyword>
<dbReference type="Pfam" id="PF00069">
    <property type="entry name" value="Pkinase"/>
    <property type="match status" value="1"/>
</dbReference>
<dbReference type="InterPro" id="IPR017441">
    <property type="entry name" value="Protein_kinase_ATP_BS"/>
</dbReference>
<evidence type="ECO:0000256" key="1">
    <source>
        <dbReference type="ARBA" id="ARBA00012513"/>
    </source>
</evidence>
<keyword evidence="5" id="KW-0418">Kinase</keyword>
<dbReference type="EC" id="2.7.11.1" evidence="1"/>
<dbReference type="GO" id="GO:0043408">
    <property type="term" value="P:regulation of MAPK cascade"/>
    <property type="evidence" value="ECO:0000318"/>
    <property type="project" value="GO_Central"/>
</dbReference>
<dbReference type="PANTHER" id="PTHR47167">
    <property type="entry name" value="SERINE/THREONINE-PROTEIN KINASE TAO1-LIKE PROTEIN"/>
    <property type="match status" value="1"/>
</dbReference>
<dbReference type="OMA" id="DTMKPLY"/>
<dbReference type="AlphaFoldDB" id="A9UWE2"/>
<accession>A9UWE2</accession>
<dbReference type="InterPro" id="IPR011009">
    <property type="entry name" value="Kinase-like_dom_sf"/>
</dbReference>
<dbReference type="PROSITE" id="PS00107">
    <property type="entry name" value="PROTEIN_KINASE_ATP"/>
    <property type="match status" value="1"/>
</dbReference>
<dbReference type="KEGG" id="mbr:MONBRDRAFT_18575"/>
<proteinExistence type="predicted"/>
<keyword evidence="2" id="KW-0723">Serine/threonine-protein kinase</keyword>
<feature type="domain" description="Protein kinase" evidence="10">
    <location>
        <begin position="34"/>
        <end position="283"/>
    </location>
</feature>
<dbReference type="GO" id="GO:0005524">
    <property type="term" value="F:ATP binding"/>
    <property type="evidence" value="ECO:0007669"/>
    <property type="project" value="UniProtKB-UniRule"/>
</dbReference>
<dbReference type="Proteomes" id="UP000001357">
    <property type="component" value="Unassembled WGS sequence"/>
</dbReference>
<organism evidence="11 12">
    <name type="scientific">Monosiga brevicollis</name>
    <name type="common">Choanoflagellate</name>
    <dbReference type="NCBI Taxonomy" id="81824"/>
    <lineage>
        <taxon>Eukaryota</taxon>
        <taxon>Choanoflagellata</taxon>
        <taxon>Craspedida</taxon>
        <taxon>Salpingoecidae</taxon>
        <taxon>Monosiga</taxon>
    </lineage>
</organism>
<dbReference type="EMBL" id="CH991547">
    <property type="protein sequence ID" value="EDQ90751.1"/>
    <property type="molecule type" value="Genomic_DNA"/>
</dbReference>
<dbReference type="SUPFAM" id="SSF56112">
    <property type="entry name" value="Protein kinase-like (PK-like)"/>
    <property type="match status" value="1"/>
</dbReference>
<reference evidence="11 12" key="1">
    <citation type="journal article" date="2008" name="Nature">
        <title>The genome of the choanoflagellate Monosiga brevicollis and the origin of metazoans.</title>
        <authorList>
            <consortium name="JGI Sequencing"/>
            <person name="King N."/>
            <person name="Westbrook M.J."/>
            <person name="Young S.L."/>
            <person name="Kuo A."/>
            <person name="Abedin M."/>
            <person name="Chapman J."/>
            <person name="Fairclough S."/>
            <person name="Hellsten U."/>
            <person name="Isogai Y."/>
            <person name="Letunic I."/>
            <person name="Marr M."/>
            <person name="Pincus D."/>
            <person name="Putnam N."/>
            <person name="Rokas A."/>
            <person name="Wright K.J."/>
            <person name="Zuzow R."/>
            <person name="Dirks W."/>
            <person name="Good M."/>
            <person name="Goodstein D."/>
            <person name="Lemons D."/>
            <person name="Li W."/>
            <person name="Lyons J.B."/>
            <person name="Morris A."/>
            <person name="Nichols S."/>
            <person name="Richter D.J."/>
            <person name="Salamov A."/>
            <person name="Bork P."/>
            <person name="Lim W.A."/>
            <person name="Manning G."/>
            <person name="Miller W.T."/>
            <person name="McGinnis W."/>
            <person name="Shapiro H."/>
            <person name="Tjian R."/>
            <person name="Grigoriev I.V."/>
            <person name="Rokhsar D."/>
        </authorList>
    </citation>
    <scope>NUCLEOTIDE SEQUENCE [LARGE SCALE GENOMIC DNA]</scope>
    <source>
        <strain evidence="12">MX1 / ATCC 50154</strain>
    </source>
</reference>